<organism evidence="7 8">
    <name type="scientific">Parasutterella muris</name>
    <dbReference type="NCBI Taxonomy" id="2565572"/>
    <lineage>
        <taxon>Bacteria</taxon>
        <taxon>Pseudomonadati</taxon>
        <taxon>Pseudomonadota</taxon>
        <taxon>Betaproteobacteria</taxon>
        <taxon>Burkholderiales</taxon>
        <taxon>Sutterellaceae</taxon>
        <taxon>Parasutterella</taxon>
    </lineage>
</organism>
<dbReference type="GO" id="GO:0005694">
    <property type="term" value="C:chromosome"/>
    <property type="evidence" value="ECO:0007669"/>
    <property type="project" value="TreeGrafter"/>
</dbReference>
<comment type="caution">
    <text evidence="7">The sequence shown here is derived from an EMBL/GenBank/DDBJ whole genome shotgun (WGS) entry which is preliminary data.</text>
</comment>
<name>A0A6L6YIJ1_9BURK</name>
<accession>A0A6L6YIJ1</accession>
<feature type="domain" description="ParB-like N-terminal" evidence="6">
    <location>
        <begin position="36"/>
        <end position="126"/>
    </location>
</feature>
<evidence type="ECO:0000256" key="3">
    <source>
        <dbReference type="ARBA" id="ARBA00023125"/>
    </source>
</evidence>
<dbReference type="InterPro" id="IPR050336">
    <property type="entry name" value="Chromosome_partition/occlusion"/>
</dbReference>
<dbReference type="InterPro" id="IPR057240">
    <property type="entry name" value="ParB_dimer_C"/>
</dbReference>
<reference evidence="7 8" key="1">
    <citation type="submission" date="2019-12" db="EMBL/GenBank/DDBJ databases">
        <title>Microbes associate with the intestines of laboratory mice.</title>
        <authorList>
            <person name="Navarre W."/>
            <person name="Wong E."/>
        </authorList>
    </citation>
    <scope>NUCLEOTIDE SEQUENCE [LARGE SCALE GENOMIC DNA]</scope>
    <source>
        <strain evidence="7 8">NM82_D38</strain>
    </source>
</reference>
<comment type="similarity">
    <text evidence="1">Belongs to the ParB family.</text>
</comment>
<dbReference type="FunFam" id="1.10.10.2830:FF:000001">
    <property type="entry name" value="Chromosome partitioning protein ParB"/>
    <property type="match status" value="1"/>
</dbReference>
<dbReference type="SUPFAM" id="SSF110849">
    <property type="entry name" value="ParB/Sulfiredoxin"/>
    <property type="match status" value="1"/>
</dbReference>
<dbReference type="PANTHER" id="PTHR33375">
    <property type="entry name" value="CHROMOSOME-PARTITIONING PROTEIN PARB-RELATED"/>
    <property type="match status" value="1"/>
</dbReference>
<keyword evidence="3" id="KW-0238">DNA-binding</keyword>
<dbReference type="RefSeq" id="WP_160335993.1">
    <property type="nucleotide sequence ID" value="NZ_CALPCV010000012.1"/>
</dbReference>
<dbReference type="GO" id="GO:0045881">
    <property type="term" value="P:positive regulation of sporulation resulting in formation of a cellular spore"/>
    <property type="evidence" value="ECO:0007669"/>
    <property type="project" value="TreeGrafter"/>
</dbReference>
<dbReference type="InterPro" id="IPR004437">
    <property type="entry name" value="ParB/RepB/Spo0J"/>
</dbReference>
<keyword evidence="2" id="KW-0159">Chromosome partition</keyword>
<evidence type="ECO:0000256" key="1">
    <source>
        <dbReference type="ARBA" id="ARBA00006295"/>
    </source>
</evidence>
<dbReference type="InterPro" id="IPR003115">
    <property type="entry name" value="ParB_N"/>
</dbReference>
<proteinExistence type="inferred from homology"/>
<dbReference type="AlphaFoldDB" id="A0A6L6YIJ1"/>
<sequence>MVTRKPKGLGKGLDNFFGVKSVADVLDTSPDETLPSTLPINSLHPGKFQPRTKFEQDSLKDLSDSIKANGILNPIVVRRTDADKFEILAGERRYQAALLAGLKKVPVRILGVNDKQAMIIGLVENLQREDLNVMEVAAGLERLVQEFKYSHEEIAAAIGRSRPMISNILRLLSLPQEIQDMVREGQLDMGHARCLLSLPEKERISAANLIISKDLSVRQTEELVRRMKEQSEQKDQPKAPSEKNKEWASYEKELSKILNLKVKVTSGDSGKGVLRISFDSKKDMEELMRLLSR</sequence>
<evidence type="ECO:0000256" key="2">
    <source>
        <dbReference type="ARBA" id="ARBA00022829"/>
    </source>
</evidence>
<evidence type="ECO:0000259" key="6">
    <source>
        <dbReference type="SMART" id="SM00470"/>
    </source>
</evidence>
<keyword evidence="8" id="KW-1185">Reference proteome</keyword>
<comment type="function">
    <text evidence="4">Involved in chromosome partition. Localize to both poles of the predivisional cell following completion of DNA replication. Binds to the DNA origin of replication.</text>
</comment>
<dbReference type="Proteomes" id="UP000472580">
    <property type="component" value="Unassembled WGS sequence"/>
</dbReference>
<dbReference type="CDD" id="cd16393">
    <property type="entry name" value="SPO0J_N"/>
    <property type="match status" value="1"/>
</dbReference>
<evidence type="ECO:0000313" key="7">
    <source>
        <dbReference type="EMBL" id="MVX57575.1"/>
    </source>
</evidence>
<dbReference type="Gene3D" id="1.10.10.2830">
    <property type="match status" value="1"/>
</dbReference>
<protein>
    <submittedName>
        <fullName evidence="7">ParB/RepB/Spo0J family partition protein</fullName>
    </submittedName>
</protein>
<dbReference type="SUPFAM" id="SSF109709">
    <property type="entry name" value="KorB DNA-binding domain-like"/>
    <property type="match status" value="1"/>
</dbReference>
<dbReference type="Pfam" id="PF02195">
    <property type="entry name" value="ParB_N"/>
    <property type="match status" value="1"/>
</dbReference>
<dbReference type="NCBIfam" id="TIGR00180">
    <property type="entry name" value="parB_part"/>
    <property type="match status" value="1"/>
</dbReference>
<evidence type="ECO:0000256" key="4">
    <source>
        <dbReference type="ARBA" id="ARBA00025472"/>
    </source>
</evidence>
<dbReference type="Pfam" id="PF23552">
    <property type="entry name" value="ParB_C"/>
    <property type="match status" value="1"/>
</dbReference>
<dbReference type="GO" id="GO:0007059">
    <property type="term" value="P:chromosome segregation"/>
    <property type="evidence" value="ECO:0007669"/>
    <property type="project" value="UniProtKB-KW"/>
</dbReference>
<dbReference type="EMBL" id="WSRP01000036">
    <property type="protein sequence ID" value="MVX57575.1"/>
    <property type="molecule type" value="Genomic_DNA"/>
</dbReference>
<dbReference type="SMART" id="SM00470">
    <property type="entry name" value="ParB"/>
    <property type="match status" value="1"/>
</dbReference>
<dbReference type="FunFam" id="3.90.1530.30:FF:000001">
    <property type="entry name" value="Chromosome partitioning protein ParB"/>
    <property type="match status" value="1"/>
</dbReference>
<dbReference type="OrthoDB" id="9802051at2"/>
<evidence type="ECO:0000313" key="8">
    <source>
        <dbReference type="Proteomes" id="UP000472580"/>
    </source>
</evidence>
<evidence type="ECO:0000256" key="5">
    <source>
        <dbReference type="SAM" id="MobiDB-lite"/>
    </source>
</evidence>
<dbReference type="InterPro" id="IPR036086">
    <property type="entry name" value="ParB/Sulfiredoxin_sf"/>
</dbReference>
<dbReference type="InterPro" id="IPR041468">
    <property type="entry name" value="HTH_ParB/Spo0J"/>
</dbReference>
<dbReference type="Gene3D" id="3.90.1530.30">
    <property type="match status" value="1"/>
</dbReference>
<dbReference type="GO" id="GO:0003677">
    <property type="term" value="F:DNA binding"/>
    <property type="evidence" value="ECO:0007669"/>
    <property type="project" value="UniProtKB-KW"/>
</dbReference>
<gene>
    <name evidence="7" type="ORF">E5987_10275</name>
</gene>
<dbReference type="Pfam" id="PF17762">
    <property type="entry name" value="HTH_ParB"/>
    <property type="match status" value="1"/>
</dbReference>
<feature type="region of interest" description="Disordered" evidence="5">
    <location>
        <begin position="226"/>
        <end position="247"/>
    </location>
</feature>
<dbReference type="PANTHER" id="PTHR33375:SF1">
    <property type="entry name" value="CHROMOSOME-PARTITIONING PROTEIN PARB-RELATED"/>
    <property type="match status" value="1"/>
</dbReference>